<evidence type="ECO:0000313" key="1">
    <source>
        <dbReference type="EnsemblPlants" id="AVESA.00010b.r2.1AG0032570.1.CDS"/>
    </source>
</evidence>
<organism evidence="1 2">
    <name type="scientific">Avena sativa</name>
    <name type="common">Oat</name>
    <dbReference type="NCBI Taxonomy" id="4498"/>
    <lineage>
        <taxon>Eukaryota</taxon>
        <taxon>Viridiplantae</taxon>
        <taxon>Streptophyta</taxon>
        <taxon>Embryophyta</taxon>
        <taxon>Tracheophyta</taxon>
        <taxon>Spermatophyta</taxon>
        <taxon>Magnoliopsida</taxon>
        <taxon>Liliopsida</taxon>
        <taxon>Poales</taxon>
        <taxon>Poaceae</taxon>
        <taxon>BOP clade</taxon>
        <taxon>Pooideae</taxon>
        <taxon>Poodae</taxon>
        <taxon>Poeae</taxon>
        <taxon>Poeae Chloroplast Group 1 (Aveneae type)</taxon>
        <taxon>Aveninae</taxon>
        <taxon>Avena</taxon>
    </lineage>
</organism>
<evidence type="ECO:0000313" key="2">
    <source>
        <dbReference type="Proteomes" id="UP001732700"/>
    </source>
</evidence>
<dbReference type="Proteomes" id="UP001732700">
    <property type="component" value="Chromosome 1A"/>
</dbReference>
<reference evidence="1" key="2">
    <citation type="submission" date="2025-09" db="UniProtKB">
        <authorList>
            <consortium name="EnsemblPlants"/>
        </authorList>
    </citation>
    <scope>IDENTIFICATION</scope>
</reference>
<protein>
    <submittedName>
        <fullName evidence="1">Uncharacterized protein</fullName>
    </submittedName>
</protein>
<keyword evidence="2" id="KW-1185">Reference proteome</keyword>
<sequence length="189" mass="21274">MAAAAALRYAAKRLGGGVLKRSKSAIVSDEGPRLATRLLHTPNGATTVDGRKAAVSHLIRIQEKKEELYNLVADFERTYKAPMSISWPNGALLHQLSTQIEPRPSDPYWRMLRRGQRKFSFFGAVGVLSVGISTGGSFGYGLLWLKKSYSKELEGWHSQKKKELEGWHCQKKKELDDWWNKNMRSTGAK</sequence>
<reference evidence="1" key="1">
    <citation type="submission" date="2021-05" db="EMBL/GenBank/DDBJ databases">
        <authorList>
            <person name="Scholz U."/>
            <person name="Mascher M."/>
            <person name="Fiebig A."/>
        </authorList>
    </citation>
    <scope>NUCLEOTIDE SEQUENCE [LARGE SCALE GENOMIC DNA]</scope>
</reference>
<dbReference type="EnsemblPlants" id="AVESA.00010b.r2.1AG0032570.1">
    <property type="protein sequence ID" value="AVESA.00010b.r2.1AG0032570.1.CDS"/>
    <property type="gene ID" value="AVESA.00010b.r2.1AG0032570"/>
</dbReference>
<accession>A0ACD5TCX6</accession>
<name>A0ACD5TCX6_AVESA</name>
<proteinExistence type="predicted"/>